<dbReference type="Proteomes" id="UP000596742">
    <property type="component" value="Unassembled WGS sequence"/>
</dbReference>
<sequence length="107" mass="12275">HLFLTGNDFIENDLVKHLIRTVGTELDIRKRQLLFILHDKINNANYENKTQISSGSLAEGLDLPGSDVDIMFVDEVVNVTQIERNIKHPVQRTEVLMETDTGFTRLR</sequence>
<comment type="caution">
    <text evidence="1">The sequence shown here is derived from an EMBL/GenBank/DDBJ whole genome shotgun (WGS) entry which is preliminary data.</text>
</comment>
<evidence type="ECO:0000313" key="2">
    <source>
        <dbReference type="Proteomes" id="UP000596742"/>
    </source>
</evidence>
<feature type="non-terminal residue" evidence="1">
    <location>
        <position position="1"/>
    </location>
</feature>
<gene>
    <name evidence="1" type="ORF">MGAL_10B067144</name>
</gene>
<keyword evidence="2" id="KW-1185">Reference proteome</keyword>
<dbReference type="InterPro" id="IPR043519">
    <property type="entry name" value="NT_sf"/>
</dbReference>
<protein>
    <recommendedName>
        <fullName evidence="3">Polymerase nucleotidyl transferase domain-containing protein</fullName>
    </recommendedName>
</protein>
<dbReference type="EMBL" id="UYJE01002843">
    <property type="protein sequence ID" value="VDI14241.1"/>
    <property type="molecule type" value="Genomic_DNA"/>
</dbReference>
<dbReference type="AlphaFoldDB" id="A0A8B6D6S7"/>
<organism evidence="1 2">
    <name type="scientific">Mytilus galloprovincialis</name>
    <name type="common">Mediterranean mussel</name>
    <dbReference type="NCBI Taxonomy" id="29158"/>
    <lineage>
        <taxon>Eukaryota</taxon>
        <taxon>Metazoa</taxon>
        <taxon>Spiralia</taxon>
        <taxon>Lophotrochozoa</taxon>
        <taxon>Mollusca</taxon>
        <taxon>Bivalvia</taxon>
        <taxon>Autobranchia</taxon>
        <taxon>Pteriomorphia</taxon>
        <taxon>Mytilida</taxon>
        <taxon>Mytiloidea</taxon>
        <taxon>Mytilidae</taxon>
        <taxon>Mytilinae</taxon>
        <taxon>Mytilus</taxon>
    </lineage>
</organism>
<evidence type="ECO:0000313" key="1">
    <source>
        <dbReference type="EMBL" id="VDI14241.1"/>
    </source>
</evidence>
<reference evidence="1" key="1">
    <citation type="submission" date="2018-11" db="EMBL/GenBank/DDBJ databases">
        <authorList>
            <person name="Alioto T."/>
            <person name="Alioto T."/>
        </authorList>
    </citation>
    <scope>NUCLEOTIDE SEQUENCE</scope>
</reference>
<dbReference type="OrthoDB" id="6065816at2759"/>
<dbReference type="SUPFAM" id="SSF81301">
    <property type="entry name" value="Nucleotidyltransferase"/>
    <property type="match status" value="1"/>
</dbReference>
<evidence type="ECO:0008006" key="3">
    <source>
        <dbReference type="Google" id="ProtNLM"/>
    </source>
</evidence>
<proteinExistence type="predicted"/>
<name>A0A8B6D6S7_MYTGA</name>
<accession>A0A8B6D6S7</accession>